<dbReference type="Proteomes" id="UP000001194">
    <property type="component" value="Unassembled WGS sequence"/>
</dbReference>
<dbReference type="GeneID" id="6086958"/>
<dbReference type="RefSeq" id="XP_001879861.1">
    <property type="nucleotide sequence ID" value="XM_001879826.1"/>
</dbReference>
<gene>
    <name evidence="1" type="ORF">LACBIDRAFT_314554</name>
    <name evidence="2" type="ORF">LACBIDRAFT_318653</name>
</gene>
<dbReference type="KEGG" id="lbc:LACBIDRAFT_314554"/>
<evidence type="ECO:0000313" key="3">
    <source>
        <dbReference type="Proteomes" id="UP000001194"/>
    </source>
</evidence>
<dbReference type="RefSeq" id="XP_001891302.1">
    <property type="nucleotide sequence ID" value="XM_001891267.1"/>
</dbReference>
<evidence type="ECO:0000313" key="2">
    <source>
        <dbReference type="EMBL" id="EDR09512.1"/>
    </source>
</evidence>
<keyword evidence="3" id="KW-1185">Reference proteome</keyword>
<dbReference type="KEGG" id="lbc:LACBIDRAFT_318653"/>
<sequence>MPQHHKNNMATPCHQLWQENECLQHQCDNEDNVNVMCQTRCHITNSNMPTK</sequence>
<dbReference type="EMBL" id="DS547644">
    <property type="protein sequence ID" value="EDQ98047.1"/>
    <property type="molecule type" value="Genomic_DNA"/>
</dbReference>
<dbReference type="AlphaFoldDB" id="B0D6P7"/>
<protein>
    <submittedName>
        <fullName evidence="2">Predicted protein</fullName>
    </submittedName>
</protein>
<dbReference type="EMBL" id="DS547099">
    <property type="protein sequence ID" value="EDR09512.1"/>
    <property type="molecule type" value="Genomic_DNA"/>
</dbReference>
<evidence type="ECO:0000313" key="1">
    <source>
        <dbReference type="EMBL" id="EDQ98047.1"/>
    </source>
</evidence>
<accession>B0D6P7</accession>
<proteinExistence type="predicted"/>
<name>B0D6P7_LACBS</name>
<organism evidence="3">
    <name type="scientific">Laccaria bicolor (strain S238N-H82 / ATCC MYA-4686)</name>
    <name type="common">Bicoloured deceiver</name>
    <name type="synonym">Laccaria laccata var. bicolor</name>
    <dbReference type="NCBI Taxonomy" id="486041"/>
    <lineage>
        <taxon>Eukaryota</taxon>
        <taxon>Fungi</taxon>
        <taxon>Dikarya</taxon>
        <taxon>Basidiomycota</taxon>
        <taxon>Agaricomycotina</taxon>
        <taxon>Agaricomycetes</taxon>
        <taxon>Agaricomycetidae</taxon>
        <taxon>Agaricales</taxon>
        <taxon>Agaricineae</taxon>
        <taxon>Hydnangiaceae</taxon>
        <taxon>Laccaria</taxon>
    </lineage>
</organism>
<dbReference type="InParanoid" id="B0D6P7"/>
<dbReference type="GeneID" id="6075592"/>
<dbReference type="HOGENOM" id="CLU_3106791_0_0_1"/>
<reference evidence="2 3" key="1">
    <citation type="journal article" date="2008" name="Nature">
        <title>The genome of Laccaria bicolor provides insights into mycorrhizal symbiosis.</title>
        <authorList>
            <person name="Martin F."/>
            <person name="Aerts A."/>
            <person name="Ahren D."/>
            <person name="Brun A."/>
            <person name="Danchin E.G.J."/>
            <person name="Duchaussoy F."/>
            <person name="Gibon J."/>
            <person name="Kohler A."/>
            <person name="Lindquist E."/>
            <person name="Pereda V."/>
            <person name="Salamov A."/>
            <person name="Shapiro H.J."/>
            <person name="Wuyts J."/>
            <person name="Blaudez D."/>
            <person name="Buee M."/>
            <person name="Brokstein P."/>
            <person name="Canbaeck B."/>
            <person name="Cohen D."/>
            <person name="Courty P.E."/>
            <person name="Coutinho P.M."/>
            <person name="Delaruelle C."/>
            <person name="Detter J.C."/>
            <person name="Deveau A."/>
            <person name="DiFazio S."/>
            <person name="Duplessis S."/>
            <person name="Fraissinet-Tachet L."/>
            <person name="Lucic E."/>
            <person name="Frey-Klett P."/>
            <person name="Fourrey C."/>
            <person name="Feussner I."/>
            <person name="Gay G."/>
            <person name="Grimwood J."/>
            <person name="Hoegger P.J."/>
            <person name="Jain P."/>
            <person name="Kilaru S."/>
            <person name="Labbe J."/>
            <person name="Lin Y.C."/>
            <person name="Legue V."/>
            <person name="Le Tacon F."/>
            <person name="Marmeisse R."/>
            <person name="Melayah D."/>
            <person name="Montanini B."/>
            <person name="Muratet M."/>
            <person name="Nehls U."/>
            <person name="Niculita-Hirzel H."/>
            <person name="Oudot-Le Secq M.P."/>
            <person name="Peter M."/>
            <person name="Quesneville H."/>
            <person name="Rajashekar B."/>
            <person name="Reich M."/>
            <person name="Rouhier N."/>
            <person name="Schmutz J."/>
            <person name="Yin T."/>
            <person name="Chalot M."/>
            <person name="Henrissat B."/>
            <person name="Kuees U."/>
            <person name="Lucas S."/>
            <person name="Van de Peer Y."/>
            <person name="Podila G.K."/>
            <person name="Polle A."/>
            <person name="Pukkila P.J."/>
            <person name="Richardson P.M."/>
            <person name="Rouze P."/>
            <person name="Sanders I.R."/>
            <person name="Stajich J.E."/>
            <person name="Tunlid A."/>
            <person name="Tuskan G."/>
            <person name="Grigoriev I.V."/>
        </authorList>
    </citation>
    <scope>NUCLEOTIDE SEQUENCE [LARGE SCALE GENOMIC DNA]</scope>
    <source>
        <strain evidence="3">S238N-H82 / ATCC MYA-4686</strain>
    </source>
</reference>